<dbReference type="SUPFAM" id="SSF102405">
    <property type="entry name" value="MCP/YpsA-like"/>
    <property type="match status" value="1"/>
</dbReference>
<dbReference type="Proteomes" id="UP000215539">
    <property type="component" value="Chromosome 1"/>
</dbReference>
<name>A0AAX2H0F7_9FLAO</name>
<dbReference type="PANTHER" id="PTHR43022">
    <property type="entry name" value="PROTEIN SMF"/>
    <property type="match status" value="1"/>
</dbReference>
<dbReference type="Pfam" id="PF02481">
    <property type="entry name" value="DNA_processg_A"/>
    <property type="match status" value="1"/>
</dbReference>
<evidence type="ECO:0000313" key="4">
    <source>
        <dbReference type="EMBL" id="AMD85845.1"/>
    </source>
</evidence>
<dbReference type="PANTHER" id="PTHR43022:SF1">
    <property type="entry name" value="PROTEIN SMF"/>
    <property type="match status" value="1"/>
</dbReference>
<dbReference type="Proteomes" id="UP000065822">
    <property type="component" value="Chromosome"/>
</dbReference>
<reference evidence="5 7" key="2">
    <citation type="submission" date="2017-06" db="EMBL/GenBank/DDBJ databases">
        <authorList>
            <consortium name="Pathogen Informatics"/>
        </authorList>
    </citation>
    <scope>NUCLEOTIDE SEQUENCE [LARGE SCALE GENOMIC DNA]</scope>
    <source>
        <strain evidence="5 7">NCTC12947</strain>
    </source>
</reference>
<feature type="domain" description="Smf/DprA SLOG" evidence="2">
    <location>
        <begin position="79"/>
        <end position="288"/>
    </location>
</feature>
<organism evidence="5 7">
    <name type="scientific">Capnocytophaga haemolytica</name>
    <dbReference type="NCBI Taxonomy" id="45243"/>
    <lineage>
        <taxon>Bacteria</taxon>
        <taxon>Pseudomonadati</taxon>
        <taxon>Bacteroidota</taxon>
        <taxon>Flavobacteriia</taxon>
        <taxon>Flavobacteriales</taxon>
        <taxon>Flavobacteriaceae</taxon>
        <taxon>Capnocytophaga</taxon>
    </lineage>
</organism>
<keyword evidence="6" id="KW-1185">Reference proteome</keyword>
<comment type="similarity">
    <text evidence="1">Belongs to the DprA/Smf family.</text>
</comment>
<dbReference type="InterPro" id="IPR036388">
    <property type="entry name" value="WH-like_DNA-bd_sf"/>
</dbReference>
<sequence length="364" mass="40202">MNDILYRIALKKMPLIGDITAKKLINHFGSAENVFAQKRQNLEKVIGIGAKISKNFASADYLRQAEAELTFCQQHNIRIFTYTDPDYPALLGQCLDSPVVFYQRGNVNLTNKRILSVVGTRQVTPYGIATCEQLIEALAPLGVVVVSGFAYGVDITAHKAAVKHKLQTVACLAHGLHIIYPKVHSKYCAEIEYNGGFITDFGHLCDFDRKNFLARNRIIAGLAEATVVIESGRKGGSLVTADIANAYGREVFAVPGRITDTYSTGCNELIASDKAHALLSAESLIERLQWRFAQPKAIQQQLFFNLSGDEQRVYDFLKAHGKQTLDELASALQQPIYQLSPLLVQLEMKGALRPLPGKMFESVG</sequence>
<evidence type="ECO:0000259" key="2">
    <source>
        <dbReference type="Pfam" id="PF02481"/>
    </source>
</evidence>
<dbReference type="EMBL" id="CP014227">
    <property type="protein sequence ID" value="AMD85845.1"/>
    <property type="molecule type" value="Genomic_DNA"/>
</dbReference>
<dbReference type="InterPro" id="IPR057666">
    <property type="entry name" value="DrpA_SLOG"/>
</dbReference>
<dbReference type="AlphaFoldDB" id="A0AAX2H0F7"/>
<gene>
    <name evidence="5" type="primary">smf_1</name>
    <name evidence="4" type="ORF">AXF12_10175</name>
    <name evidence="5" type="ORF">SAMEA44541418_02122</name>
</gene>
<dbReference type="InterPro" id="IPR041614">
    <property type="entry name" value="DprA_WH"/>
</dbReference>
<evidence type="ECO:0000256" key="1">
    <source>
        <dbReference type="ARBA" id="ARBA00006525"/>
    </source>
</evidence>
<feature type="domain" description="DprA winged helix" evidence="3">
    <location>
        <begin position="305"/>
        <end position="358"/>
    </location>
</feature>
<dbReference type="Gene3D" id="3.40.50.450">
    <property type="match status" value="1"/>
</dbReference>
<dbReference type="KEGG" id="chg:AXF12_10175"/>
<protein>
    <submittedName>
        <fullName evidence="4">DNA processing protein DprA</fullName>
    </submittedName>
    <submittedName>
        <fullName evidence="5">DNA protecting protein DprA</fullName>
    </submittedName>
</protein>
<evidence type="ECO:0000313" key="6">
    <source>
        <dbReference type="Proteomes" id="UP000065822"/>
    </source>
</evidence>
<dbReference type="InterPro" id="IPR003488">
    <property type="entry name" value="DprA"/>
</dbReference>
<dbReference type="SUPFAM" id="SSF47781">
    <property type="entry name" value="RuvA domain 2-like"/>
    <property type="match status" value="1"/>
</dbReference>
<evidence type="ECO:0000313" key="7">
    <source>
        <dbReference type="Proteomes" id="UP000215539"/>
    </source>
</evidence>
<reference evidence="4 6" key="1">
    <citation type="submission" date="2016-02" db="EMBL/GenBank/DDBJ databases">
        <authorList>
            <person name="Holder M.E."/>
            <person name="Ajami N.J."/>
            <person name="Petrosino J.F."/>
        </authorList>
    </citation>
    <scope>NUCLEOTIDE SEQUENCE [LARGE SCALE GENOMIC DNA]</scope>
    <source>
        <strain evidence="4 6">CCUG 32990</strain>
    </source>
</reference>
<accession>A0AAX2H0F7</accession>
<dbReference type="InterPro" id="IPR010994">
    <property type="entry name" value="RuvA_2-like"/>
</dbReference>
<dbReference type="GO" id="GO:0009294">
    <property type="term" value="P:DNA-mediated transformation"/>
    <property type="evidence" value="ECO:0007669"/>
    <property type="project" value="InterPro"/>
</dbReference>
<evidence type="ECO:0000259" key="3">
    <source>
        <dbReference type="Pfam" id="PF17782"/>
    </source>
</evidence>
<dbReference type="Pfam" id="PF17782">
    <property type="entry name" value="WHD_DprA"/>
    <property type="match status" value="1"/>
</dbReference>
<dbReference type="EMBL" id="LT906449">
    <property type="protein sequence ID" value="SNV15617.1"/>
    <property type="molecule type" value="Genomic_DNA"/>
</dbReference>
<dbReference type="Gene3D" id="1.10.10.10">
    <property type="entry name" value="Winged helix-like DNA-binding domain superfamily/Winged helix DNA-binding domain"/>
    <property type="match status" value="1"/>
</dbReference>
<proteinExistence type="inferred from homology"/>
<evidence type="ECO:0000313" key="5">
    <source>
        <dbReference type="EMBL" id="SNV15617.1"/>
    </source>
</evidence>
<dbReference type="RefSeq" id="WP_066430819.1">
    <property type="nucleotide sequence ID" value="NZ_CP014227.1"/>
</dbReference>
<dbReference type="NCBIfam" id="TIGR00732">
    <property type="entry name" value="dprA"/>
    <property type="match status" value="1"/>
</dbReference>